<protein>
    <submittedName>
        <fullName evidence="5">3-oxoacyl-ACP reductase FabG</fullName>
    </submittedName>
</protein>
<dbReference type="InterPro" id="IPR020904">
    <property type="entry name" value="Sc_DH/Rdtase_CS"/>
</dbReference>
<keyword evidence="2" id="KW-0560">Oxidoreductase</keyword>
<reference evidence="6" key="1">
    <citation type="journal article" date="2019" name="Int. J. Syst. Evol. Microbiol.">
        <title>The Global Catalogue of Microorganisms (GCM) 10K type strain sequencing project: providing services to taxonomists for standard genome sequencing and annotation.</title>
        <authorList>
            <consortium name="The Broad Institute Genomics Platform"/>
            <consortium name="The Broad Institute Genome Sequencing Center for Infectious Disease"/>
            <person name="Wu L."/>
            <person name="Ma J."/>
        </authorList>
    </citation>
    <scope>NUCLEOTIDE SEQUENCE [LARGE SCALE GENOMIC DNA]</scope>
    <source>
        <strain evidence="6">JCM 10425</strain>
    </source>
</reference>
<dbReference type="PRINTS" id="PR00081">
    <property type="entry name" value="GDHRDH"/>
</dbReference>
<dbReference type="InterPro" id="IPR057326">
    <property type="entry name" value="KR_dom"/>
</dbReference>
<dbReference type="InterPro" id="IPR036291">
    <property type="entry name" value="NAD(P)-bd_dom_sf"/>
</dbReference>
<feature type="region of interest" description="Disordered" evidence="3">
    <location>
        <begin position="1"/>
        <end position="24"/>
    </location>
</feature>
<dbReference type="Pfam" id="PF13561">
    <property type="entry name" value="adh_short_C2"/>
    <property type="match status" value="1"/>
</dbReference>
<dbReference type="InterPro" id="IPR002347">
    <property type="entry name" value="SDR_fam"/>
</dbReference>
<dbReference type="PRINTS" id="PR00080">
    <property type="entry name" value="SDRFAMILY"/>
</dbReference>
<sequence>MGGSRAEPAARPGPDGSSPGTAATAPAAYRVGAASAASPGLKLDVRLTPASGGVARQAVRMNELTNKVALVTGGSRGIGAAIARRLAERGADVAVTYARGHDQAHAVACEIKDTGRRAIAIEADSRNPDEVTGAVDRTAEMFGRLDIVVNNAGVFTVGPIGELGDEEFAHTMAVNVHAPYAASRAALRHLKPGGRIVNIGSNVAERTVFPGFTLYAMSKTALIGMTKGLARELGSREITVNLVHPGPTDTDANPAAGPNADGIRAFTALERYADAGEIANVVSFLASDEARYVTGASISVDGGFTI</sequence>
<comment type="caution">
    <text evidence="5">The sequence shown here is derived from an EMBL/GenBank/DDBJ whole genome shotgun (WGS) entry which is preliminary data.</text>
</comment>
<evidence type="ECO:0000256" key="2">
    <source>
        <dbReference type="ARBA" id="ARBA00023002"/>
    </source>
</evidence>
<dbReference type="Gene3D" id="3.40.50.720">
    <property type="entry name" value="NAD(P)-binding Rossmann-like Domain"/>
    <property type="match status" value="1"/>
</dbReference>
<name>A0ABP3DSD2_9ACTN</name>
<keyword evidence="6" id="KW-1185">Reference proteome</keyword>
<organism evidence="5 6">
    <name type="scientific">Cryptosporangium japonicum</name>
    <dbReference type="NCBI Taxonomy" id="80872"/>
    <lineage>
        <taxon>Bacteria</taxon>
        <taxon>Bacillati</taxon>
        <taxon>Actinomycetota</taxon>
        <taxon>Actinomycetes</taxon>
        <taxon>Cryptosporangiales</taxon>
        <taxon>Cryptosporangiaceae</taxon>
        <taxon>Cryptosporangium</taxon>
    </lineage>
</organism>
<accession>A0ABP3DSD2</accession>
<dbReference type="EMBL" id="BAAAGX010000009">
    <property type="protein sequence ID" value="GAA0238730.1"/>
    <property type="molecule type" value="Genomic_DNA"/>
</dbReference>
<dbReference type="Proteomes" id="UP001500967">
    <property type="component" value="Unassembled WGS sequence"/>
</dbReference>
<dbReference type="SMART" id="SM00822">
    <property type="entry name" value="PKS_KR"/>
    <property type="match status" value="1"/>
</dbReference>
<dbReference type="PANTHER" id="PTHR43639:SF1">
    <property type="entry name" value="SHORT-CHAIN DEHYDROGENASE_REDUCTASE FAMILY PROTEIN"/>
    <property type="match status" value="1"/>
</dbReference>
<comment type="similarity">
    <text evidence="1">Belongs to the short-chain dehydrogenases/reductases (SDR) family.</text>
</comment>
<gene>
    <name evidence="5" type="ORF">GCM10009539_25070</name>
</gene>
<dbReference type="SUPFAM" id="SSF51735">
    <property type="entry name" value="NAD(P)-binding Rossmann-fold domains"/>
    <property type="match status" value="1"/>
</dbReference>
<evidence type="ECO:0000256" key="3">
    <source>
        <dbReference type="SAM" id="MobiDB-lite"/>
    </source>
</evidence>
<feature type="domain" description="Ketoreductase" evidence="4">
    <location>
        <begin position="67"/>
        <end position="266"/>
    </location>
</feature>
<dbReference type="PANTHER" id="PTHR43639">
    <property type="entry name" value="OXIDOREDUCTASE, SHORT-CHAIN DEHYDROGENASE/REDUCTASE FAMILY (AFU_ORTHOLOGUE AFUA_5G02870)"/>
    <property type="match status" value="1"/>
</dbReference>
<evidence type="ECO:0000259" key="4">
    <source>
        <dbReference type="SMART" id="SM00822"/>
    </source>
</evidence>
<evidence type="ECO:0000256" key="1">
    <source>
        <dbReference type="ARBA" id="ARBA00006484"/>
    </source>
</evidence>
<dbReference type="PROSITE" id="PS00061">
    <property type="entry name" value="ADH_SHORT"/>
    <property type="match status" value="1"/>
</dbReference>
<evidence type="ECO:0000313" key="5">
    <source>
        <dbReference type="EMBL" id="GAA0238730.1"/>
    </source>
</evidence>
<evidence type="ECO:0000313" key="6">
    <source>
        <dbReference type="Proteomes" id="UP001500967"/>
    </source>
</evidence>
<proteinExistence type="inferred from homology"/>